<keyword evidence="2 6" id="KW-0689">Ribosomal protein</keyword>
<dbReference type="FunFam" id="3.40.50.10490:FF:000030">
    <property type="entry name" value="30S ribosomal protein S2"/>
    <property type="match status" value="1"/>
</dbReference>
<evidence type="ECO:0000256" key="2">
    <source>
        <dbReference type="ARBA" id="ARBA00022980"/>
    </source>
</evidence>
<evidence type="ECO:0000313" key="6">
    <source>
        <dbReference type="EMBL" id="EZG55613.1"/>
    </source>
</evidence>
<dbReference type="CDD" id="cd01425">
    <property type="entry name" value="RPS2"/>
    <property type="match status" value="1"/>
</dbReference>
<accession>A0A023B3L6</accession>
<dbReference type="PRINTS" id="PR00395">
    <property type="entry name" value="RIBOSOMALS2"/>
</dbReference>
<dbReference type="OMA" id="VKNFFEP"/>
<evidence type="ECO:0000256" key="5">
    <source>
        <dbReference type="SAM" id="MobiDB-lite"/>
    </source>
</evidence>
<organism evidence="6 7">
    <name type="scientific">Gregarina niphandrodes</name>
    <name type="common">Septate eugregarine</name>
    <dbReference type="NCBI Taxonomy" id="110365"/>
    <lineage>
        <taxon>Eukaryota</taxon>
        <taxon>Sar</taxon>
        <taxon>Alveolata</taxon>
        <taxon>Apicomplexa</taxon>
        <taxon>Conoidasida</taxon>
        <taxon>Gregarinasina</taxon>
        <taxon>Eugregarinorida</taxon>
        <taxon>Gregarinidae</taxon>
        <taxon>Gregarina</taxon>
    </lineage>
</organism>
<dbReference type="GeneID" id="22913898"/>
<sequence length="236" mass="26109">MAVAYITKEQKDDMLKRMVLTNAHLGTEKVEPKMASHVFSRAAEGHHVINIEHTIEKLALAARIVVATPNPKDVCVVASRDVANRPALKFAHYTGATAMAGRWTAGTLTNQITKQFMEPRVAIIANPEDDAQAIAECSRANICVIAFCTSDSPLQYVDVAIPCNNRGAQALGLMFWLLAREVRYLKGLLPRAEAWDVMPDFFMHRLTNDDRKKDDGISDDDEDAESQAEDAEAQVE</sequence>
<proteinExistence type="inferred from homology"/>
<dbReference type="VEuPathDB" id="CryptoDB:GNI_110480"/>
<evidence type="ECO:0000313" key="7">
    <source>
        <dbReference type="Proteomes" id="UP000019763"/>
    </source>
</evidence>
<dbReference type="GO" id="GO:0003735">
    <property type="term" value="F:structural constituent of ribosome"/>
    <property type="evidence" value="ECO:0007669"/>
    <property type="project" value="InterPro"/>
</dbReference>
<protein>
    <recommendedName>
        <fullName evidence="4">Small ribosomal subunit protein uS2</fullName>
    </recommendedName>
</protein>
<comment type="caution">
    <text evidence="6">The sequence shown here is derived from an EMBL/GenBank/DDBJ whole genome shotgun (WGS) entry which is preliminary data.</text>
</comment>
<dbReference type="Proteomes" id="UP000019763">
    <property type="component" value="Unassembled WGS sequence"/>
</dbReference>
<dbReference type="InterPro" id="IPR001865">
    <property type="entry name" value="Ribosomal_uS2"/>
</dbReference>
<dbReference type="InterPro" id="IPR005707">
    <property type="entry name" value="Ribosomal_uS2_euk/arc"/>
</dbReference>
<reference evidence="6" key="1">
    <citation type="submission" date="2013-12" db="EMBL/GenBank/DDBJ databases">
        <authorList>
            <person name="Omoto C.K."/>
            <person name="Sibley D."/>
            <person name="Venepally P."/>
            <person name="Hadjithomas M."/>
            <person name="Karamycheva S."/>
            <person name="Brunk B."/>
            <person name="Roos D."/>
            <person name="Caler E."/>
            <person name="Lorenzi H."/>
        </authorList>
    </citation>
    <scope>NUCLEOTIDE SEQUENCE</scope>
</reference>
<dbReference type="OrthoDB" id="414863at2759"/>
<dbReference type="GO" id="GO:0015935">
    <property type="term" value="C:small ribosomal subunit"/>
    <property type="evidence" value="ECO:0007669"/>
    <property type="project" value="InterPro"/>
</dbReference>
<dbReference type="SUPFAM" id="SSF52313">
    <property type="entry name" value="Ribosomal protein S2"/>
    <property type="match status" value="1"/>
</dbReference>
<keyword evidence="7" id="KW-1185">Reference proteome</keyword>
<evidence type="ECO:0000256" key="1">
    <source>
        <dbReference type="ARBA" id="ARBA00006242"/>
    </source>
</evidence>
<dbReference type="EMBL" id="AFNH02000826">
    <property type="protein sequence ID" value="EZG55613.1"/>
    <property type="molecule type" value="Genomic_DNA"/>
</dbReference>
<dbReference type="Pfam" id="PF00318">
    <property type="entry name" value="Ribosomal_S2"/>
    <property type="match status" value="2"/>
</dbReference>
<name>A0A023B3L6_GRENI</name>
<dbReference type="AlphaFoldDB" id="A0A023B3L6"/>
<evidence type="ECO:0000256" key="3">
    <source>
        <dbReference type="ARBA" id="ARBA00023274"/>
    </source>
</evidence>
<feature type="compositionally biased region" description="Acidic residues" evidence="5">
    <location>
        <begin position="217"/>
        <end position="236"/>
    </location>
</feature>
<dbReference type="PANTHER" id="PTHR11489">
    <property type="entry name" value="40S RIBOSOMAL PROTEIN SA"/>
    <property type="match status" value="1"/>
</dbReference>
<gene>
    <name evidence="6" type="ORF">GNI_110480</name>
</gene>
<dbReference type="RefSeq" id="XP_011131478.1">
    <property type="nucleotide sequence ID" value="XM_011133176.1"/>
</dbReference>
<feature type="region of interest" description="Disordered" evidence="5">
    <location>
        <begin position="208"/>
        <end position="236"/>
    </location>
</feature>
<comment type="similarity">
    <text evidence="1">Belongs to the universal ribosomal protein uS2 family.</text>
</comment>
<dbReference type="Gene3D" id="3.40.50.10490">
    <property type="entry name" value="Glucose-6-phosphate isomerase like protein, domain 1"/>
    <property type="match status" value="1"/>
</dbReference>
<keyword evidence="3" id="KW-0687">Ribonucleoprotein</keyword>
<dbReference type="GO" id="GO:0006412">
    <property type="term" value="P:translation"/>
    <property type="evidence" value="ECO:0007669"/>
    <property type="project" value="InterPro"/>
</dbReference>
<dbReference type="eggNOG" id="KOG0830">
    <property type="taxonomic scope" value="Eukaryota"/>
</dbReference>
<dbReference type="InterPro" id="IPR023591">
    <property type="entry name" value="Ribosomal_uS2_flav_dom_sf"/>
</dbReference>
<evidence type="ECO:0000256" key="4">
    <source>
        <dbReference type="ARBA" id="ARBA00035256"/>
    </source>
</evidence>